<name>A0A645ANR0_9ZZZZ</name>
<sequence length="162" mass="18861">MFGVIRRVNPPMGEAGDSLGKVDIRQLHALFRQFSSNRFLITALSRENQHELTATARIFNNVMLFGCWWFLNNPVVEREMTRMRYEMLGPKFVAQHSDANMVGHMLGKWERFKPILADVLCENYSDLFSLGYRPDDEMIRREIADLFGAYFLRFTGSKNEAD</sequence>
<proteinExistence type="predicted"/>
<dbReference type="EMBL" id="VSSQ01014567">
    <property type="protein sequence ID" value="MPM53931.1"/>
    <property type="molecule type" value="Genomic_DNA"/>
</dbReference>
<accession>A0A645ANR0</accession>
<evidence type="ECO:0000313" key="1">
    <source>
        <dbReference type="EMBL" id="MPM53931.1"/>
    </source>
</evidence>
<gene>
    <name evidence="1" type="ORF">SDC9_100703</name>
</gene>
<protein>
    <submittedName>
        <fullName evidence="1">Uncharacterized protein</fullName>
    </submittedName>
</protein>
<dbReference type="InterPro" id="IPR032466">
    <property type="entry name" value="Metal_Hydrolase"/>
</dbReference>
<dbReference type="AlphaFoldDB" id="A0A645ANR0"/>
<dbReference type="Gene3D" id="3.20.20.140">
    <property type="entry name" value="Metal-dependent hydrolases"/>
    <property type="match status" value="1"/>
</dbReference>
<dbReference type="SUPFAM" id="SSF51556">
    <property type="entry name" value="Metallo-dependent hydrolases"/>
    <property type="match status" value="1"/>
</dbReference>
<reference evidence="1" key="1">
    <citation type="submission" date="2019-08" db="EMBL/GenBank/DDBJ databases">
        <authorList>
            <person name="Kucharzyk K."/>
            <person name="Murdoch R.W."/>
            <person name="Higgins S."/>
            <person name="Loffler F."/>
        </authorList>
    </citation>
    <scope>NUCLEOTIDE SEQUENCE</scope>
</reference>
<organism evidence="1">
    <name type="scientific">bioreactor metagenome</name>
    <dbReference type="NCBI Taxonomy" id="1076179"/>
    <lineage>
        <taxon>unclassified sequences</taxon>
        <taxon>metagenomes</taxon>
        <taxon>ecological metagenomes</taxon>
    </lineage>
</organism>
<comment type="caution">
    <text evidence="1">The sequence shown here is derived from an EMBL/GenBank/DDBJ whole genome shotgun (WGS) entry which is preliminary data.</text>
</comment>